<evidence type="ECO:0000313" key="3">
    <source>
        <dbReference type="EMBL" id="MEO9383814.1"/>
    </source>
</evidence>
<dbReference type="AlphaFoldDB" id="A0A344UMW3"/>
<dbReference type="KEGG" id="chri:DK842_15810"/>
<keyword evidence="5" id="KW-1185">Reference proteome</keyword>
<feature type="compositionally biased region" description="Low complexity" evidence="1">
    <location>
        <begin position="21"/>
        <end position="51"/>
    </location>
</feature>
<protein>
    <submittedName>
        <fullName evidence="2">Uncharacterized protein</fullName>
    </submittedName>
</protein>
<evidence type="ECO:0000313" key="2">
    <source>
        <dbReference type="EMBL" id="AXE36611.1"/>
    </source>
</evidence>
<dbReference type="EMBL" id="JBDXMI010000001">
    <property type="protein sequence ID" value="MEO9383814.1"/>
    <property type="molecule type" value="Genomic_DNA"/>
</dbReference>
<dbReference type="Proteomes" id="UP000252038">
    <property type="component" value="Chromosome"/>
</dbReference>
<feature type="region of interest" description="Disordered" evidence="1">
    <location>
        <begin position="1"/>
        <end position="51"/>
    </location>
</feature>
<dbReference type="EMBL" id="CP029554">
    <property type="protein sequence ID" value="AXE36611.1"/>
    <property type="molecule type" value="Genomic_DNA"/>
</dbReference>
<proteinExistence type="predicted"/>
<dbReference type="OrthoDB" id="8561678at2"/>
<organism evidence="2 4">
    <name type="scientific">Chromobacterium phragmitis</name>
    <dbReference type="NCBI Taxonomy" id="2202141"/>
    <lineage>
        <taxon>Bacteria</taxon>
        <taxon>Pseudomonadati</taxon>
        <taxon>Pseudomonadota</taxon>
        <taxon>Betaproteobacteria</taxon>
        <taxon>Neisseriales</taxon>
        <taxon>Chromobacteriaceae</taxon>
        <taxon>Chromobacterium</taxon>
    </lineage>
</organism>
<evidence type="ECO:0000313" key="5">
    <source>
        <dbReference type="Proteomes" id="UP001462502"/>
    </source>
</evidence>
<gene>
    <name evidence="3" type="ORF">ABI908_06730</name>
    <name evidence="2" type="ORF">DK843_21340</name>
</gene>
<reference evidence="3 5" key="2">
    <citation type="submission" date="2024-05" db="EMBL/GenBank/DDBJ databases">
        <authorList>
            <person name="De Oliveira J.P."/>
            <person name="Noriler S.A."/>
            <person name="De Oliveira A.G."/>
            <person name="Sipoli D.S."/>
        </authorList>
    </citation>
    <scope>NUCLEOTIDE SEQUENCE [LARGE SCALE GENOMIC DNA]</scope>
    <source>
        <strain evidence="3 5">LABIM192</strain>
    </source>
</reference>
<dbReference type="Proteomes" id="UP001462502">
    <property type="component" value="Unassembled WGS sequence"/>
</dbReference>
<name>A0A344UMW3_9NEIS</name>
<evidence type="ECO:0000313" key="4">
    <source>
        <dbReference type="Proteomes" id="UP000252038"/>
    </source>
</evidence>
<feature type="compositionally biased region" description="Polar residues" evidence="1">
    <location>
        <begin position="1"/>
        <end position="12"/>
    </location>
</feature>
<evidence type="ECO:0000256" key="1">
    <source>
        <dbReference type="SAM" id="MobiDB-lite"/>
    </source>
</evidence>
<dbReference type="RefSeq" id="WP_114062304.1">
    <property type="nucleotide sequence ID" value="NZ_CP029495.1"/>
</dbReference>
<sequence length="345" mass="37172">MSTTFSGINQTSGDKRWSKDGAAVAPASARASSPASRPAPESPRPSAGAASGWRYSTQLNEQLSAAQCALGYVDDMLRQLESFKSSLSQQLAQRRLDSADLKQQQGELARSWQRRQADSAGSLDSQLRLSLGAPARQNFTAQGLDLDSLTGGQPETLVFALDGQAAPASVRVGDGISREAALRRLNQALGPLGVRCELDDRGRLGFSCGEQQWDKLRSSLTVRGGGVRFPGGMPQPLPVQAEPPALDVSRWQLDDHAQVRQALQGAVRSIAQLQQTRAAIGNAIAEARQSISQLTRTDEQSWADGFVSDFNARLNQTADFNHLQQLVPAVLGISRYRVISLLSLR</sequence>
<reference evidence="2 4" key="1">
    <citation type="submission" date="2018-05" db="EMBL/GenBank/DDBJ databases">
        <title>Genome sequencing, assembly and analysis of the novel insecticidal bacterium, Chromobacterium phragmitis.</title>
        <authorList>
            <person name="Sparks M.E."/>
            <person name="Blackburn M.B."/>
            <person name="Gundersen-Rindal D.E."/>
        </authorList>
    </citation>
    <scope>NUCLEOTIDE SEQUENCE [LARGE SCALE GENOMIC DNA]</scope>
    <source>
        <strain evidence="2">IIBBL 274-1</strain>
    </source>
</reference>
<accession>A0A344UMW3</accession>
<dbReference type="KEGG" id="chrb:DK843_21340"/>